<proteinExistence type="predicted"/>
<feature type="transmembrane region" description="Helical" evidence="1">
    <location>
        <begin position="58"/>
        <end position="76"/>
    </location>
</feature>
<name>A0A174P6W5_9FIRM</name>
<reference evidence="2 3" key="1">
    <citation type="submission" date="2015-09" db="EMBL/GenBank/DDBJ databases">
        <authorList>
            <consortium name="Pathogen Informatics"/>
        </authorList>
    </citation>
    <scope>NUCLEOTIDE SEQUENCE [LARGE SCALE GENOMIC DNA]</scope>
    <source>
        <strain evidence="2 3">2789STDY5834939</strain>
    </source>
</reference>
<gene>
    <name evidence="2" type="ORF">ERS852551_01205</name>
</gene>
<dbReference type="AlphaFoldDB" id="A0A174P6W5"/>
<keyword evidence="1" id="KW-0472">Membrane</keyword>
<protein>
    <submittedName>
        <fullName evidence="2">Uncharacterized protein</fullName>
    </submittedName>
</protein>
<dbReference type="Proteomes" id="UP000095765">
    <property type="component" value="Unassembled WGS sequence"/>
</dbReference>
<dbReference type="RefSeq" id="WP_055244613.1">
    <property type="nucleotide sequence ID" value="NZ_CABIWA010000009.1"/>
</dbReference>
<evidence type="ECO:0000313" key="2">
    <source>
        <dbReference type="EMBL" id="CUP56683.1"/>
    </source>
</evidence>
<sequence>MKDNLSDNVSQGNGGYYVSRELAEGFLRTDQRRSFRLAFGVALSIAATSLTFVSNGVLGLFVYLLAAIAAVALLISQKMAENPYVRLLAKNQEHWFRTDPDGAANRVGTLIRKQNDDL</sequence>
<keyword evidence="1" id="KW-1133">Transmembrane helix</keyword>
<evidence type="ECO:0000256" key="1">
    <source>
        <dbReference type="SAM" id="Phobius"/>
    </source>
</evidence>
<organism evidence="2 3">
    <name type="scientific">Anaerotruncus colihominis</name>
    <dbReference type="NCBI Taxonomy" id="169435"/>
    <lineage>
        <taxon>Bacteria</taxon>
        <taxon>Bacillati</taxon>
        <taxon>Bacillota</taxon>
        <taxon>Clostridia</taxon>
        <taxon>Eubacteriales</taxon>
        <taxon>Oscillospiraceae</taxon>
        <taxon>Anaerotruncus</taxon>
    </lineage>
</organism>
<feature type="transmembrane region" description="Helical" evidence="1">
    <location>
        <begin position="35"/>
        <end position="52"/>
    </location>
</feature>
<dbReference type="EMBL" id="CZBE01000007">
    <property type="protein sequence ID" value="CUP56683.1"/>
    <property type="molecule type" value="Genomic_DNA"/>
</dbReference>
<accession>A0A174P6W5</accession>
<keyword evidence="1" id="KW-0812">Transmembrane</keyword>
<evidence type="ECO:0000313" key="3">
    <source>
        <dbReference type="Proteomes" id="UP000095765"/>
    </source>
</evidence>